<dbReference type="InterPro" id="IPR050910">
    <property type="entry name" value="JMJD6_ArgDemeth/LysHydrox"/>
</dbReference>
<accession>A0A1W2W661</accession>
<keyword evidence="1" id="KW-0812">Transmembrane</keyword>
<dbReference type="InParanoid" id="F6R6K6"/>
<dbReference type="GO" id="GO:0016706">
    <property type="term" value="F:2-oxoglutarate-dependent dioxygenase activity"/>
    <property type="evidence" value="ECO:0000318"/>
    <property type="project" value="GO_Central"/>
</dbReference>
<dbReference type="Gene3D" id="2.60.120.650">
    <property type="entry name" value="Cupin"/>
    <property type="match status" value="1"/>
</dbReference>
<name>F6R6K6_CIOIN</name>
<dbReference type="AlphaFoldDB" id="F6R6K6"/>
<dbReference type="Ensembl" id="ENSCINT00000018362.3">
    <property type="protein sequence ID" value="ENSCINP00000018362.3"/>
    <property type="gene ID" value="ENSCING00000009047.3"/>
</dbReference>
<dbReference type="HOGENOM" id="CLU_068137_0_0_1"/>
<dbReference type="Proteomes" id="UP000008144">
    <property type="component" value="Chromosome 3"/>
</dbReference>
<keyword evidence="1" id="KW-0472">Membrane</keyword>
<dbReference type="GeneID" id="100183968"/>
<keyword evidence="3" id="KW-1185">Reference proteome</keyword>
<organism evidence="2 3">
    <name type="scientific">Ciona intestinalis</name>
    <name type="common">Transparent sea squirt</name>
    <name type="synonym">Ascidia intestinalis</name>
    <dbReference type="NCBI Taxonomy" id="7719"/>
    <lineage>
        <taxon>Eukaryota</taxon>
        <taxon>Metazoa</taxon>
        <taxon>Chordata</taxon>
        <taxon>Tunicata</taxon>
        <taxon>Ascidiacea</taxon>
        <taxon>Phlebobranchia</taxon>
        <taxon>Cionidae</taxon>
        <taxon>Ciona</taxon>
    </lineage>
</organism>
<dbReference type="EMBL" id="EAAA01001773">
    <property type="status" value="NOT_ANNOTATED_CDS"/>
    <property type="molecule type" value="Genomic_DNA"/>
</dbReference>
<evidence type="ECO:0000256" key="1">
    <source>
        <dbReference type="SAM" id="Phobius"/>
    </source>
</evidence>
<accession>F6R6K6</accession>
<reference evidence="2" key="4">
    <citation type="submission" date="2025-09" db="UniProtKB">
        <authorList>
            <consortium name="Ensembl"/>
        </authorList>
    </citation>
    <scope>IDENTIFICATION</scope>
</reference>
<dbReference type="RefSeq" id="XP_002121360.1">
    <property type="nucleotide sequence ID" value="XM_002121324.4"/>
</dbReference>
<evidence type="ECO:0000313" key="2">
    <source>
        <dbReference type="Ensembl" id="ENSCINP00000018362.3"/>
    </source>
</evidence>
<feature type="transmembrane region" description="Helical" evidence="1">
    <location>
        <begin position="47"/>
        <end position="71"/>
    </location>
</feature>
<keyword evidence="1" id="KW-1133">Transmembrane helix</keyword>
<dbReference type="PANTHER" id="PTHR12480">
    <property type="entry name" value="ARGININE DEMETHYLASE AND LYSYL-HYDROXYLASE JMJD"/>
    <property type="match status" value="1"/>
</dbReference>
<protein>
    <submittedName>
        <fullName evidence="2">Uncharacterized LOC100183968</fullName>
    </submittedName>
</protein>
<dbReference type="SUPFAM" id="SSF51197">
    <property type="entry name" value="Clavaminate synthase-like"/>
    <property type="match status" value="1"/>
</dbReference>
<dbReference type="OrthoDB" id="10063099at2759"/>
<gene>
    <name evidence="2" type="primary">LOC100183968</name>
</gene>
<evidence type="ECO:0000313" key="3">
    <source>
        <dbReference type="Proteomes" id="UP000008144"/>
    </source>
</evidence>
<reference evidence="2" key="2">
    <citation type="journal article" date="2008" name="Genome Biol.">
        <title>Improved genome assembly and evidence-based global gene model set for the chordate Ciona intestinalis: new insight into intron and operon populations.</title>
        <authorList>
            <person name="Satou Y."/>
            <person name="Mineta K."/>
            <person name="Ogasawara M."/>
            <person name="Sasakura Y."/>
            <person name="Shoguchi E."/>
            <person name="Ueno K."/>
            <person name="Yamada L."/>
            <person name="Matsumoto J."/>
            <person name="Wasserscheid J."/>
            <person name="Dewar K."/>
            <person name="Wiley G.B."/>
            <person name="Macmil S.L."/>
            <person name="Roe B.A."/>
            <person name="Zeller R.W."/>
            <person name="Hastings K.E."/>
            <person name="Lemaire P."/>
            <person name="Lindquist E."/>
            <person name="Endo T."/>
            <person name="Hotta K."/>
            <person name="Inaba K."/>
        </authorList>
    </citation>
    <scope>NUCLEOTIDE SEQUENCE [LARGE SCALE GENOMIC DNA]</scope>
    <source>
        <strain evidence="2">wild type</strain>
    </source>
</reference>
<dbReference type="KEGG" id="cin:100183968"/>
<proteinExistence type="predicted"/>
<reference evidence="3" key="1">
    <citation type="journal article" date="2002" name="Science">
        <title>The draft genome of Ciona intestinalis: insights into chordate and vertebrate origins.</title>
        <authorList>
            <person name="Dehal P."/>
            <person name="Satou Y."/>
            <person name="Campbell R.K."/>
            <person name="Chapman J."/>
            <person name="Degnan B."/>
            <person name="De Tomaso A."/>
            <person name="Davidson B."/>
            <person name="Di Gregorio A."/>
            <person name="Gelpke M."/>
            <person name="Goodstein D.M."/>
            <person name="Harafuji N."/>
            <person name="Hastings K.E."/>
            <person name="Ho I."/>
            <person name="Hotta K."/>
            <person name="Huang W."/>
            <person name="Kawashima T."/>
            <person name="Lemaire P."/>
            <person name="Martinez D."/>
            <person name="Meinertzhagen I.A."/>
            <person name="Necula S."/>
            <person name="Nonaka M."/>
            <person name="Putnam N."/>
            <person name="Rash S."/>
            <person name="Saiga H."/>
            <person name="Satake M."/>
            <person name="Terry A."/>
            <person name="Yamada L."/>
            <person name="Wang H.G."/>
            <person name="Awazu S."/>
            <person name="Azumi K."/>
            <person name="Boore J."/>
            <person name="Branno M."/>
            <person name="Chin-Bow S."/>
            <person name="DeSantis R."/>
            <person name="Doyle S."/>
            <person name="Francino P."/>
            <person name="Keys D.N."/>
            <person name="Haga S."/>
            <person name="Hayashi H."/>
            <person name="Hino K."/>
            <person name="Imai K.S."/>
            <person name="Inaba K."/>
            <person name="Kano S."/>
            <person name="Kobayashi K."/>
            <person name="Kobayashi M."/>
            <person name="Lee B.I."/>
            <person name="Makabe K.W."/>
            <person name="Manohar C."/>
            <person name="Matassi G."/>
            <person name="Medina M."/>
            <person name="Mochizuki Y."/>
            <person name="Mount S."/>
            <person name="Morishita T."/>
            <person name="Miura S."/>
            <person name="Nakayama A."/>
            <person name="Nishizaka S."/>
            <person name="Nomoto H."/>
            <person name="Ohta F."/>
            <person name="Oishi K."/>
            <person name="Rigoutsos I."/>
            <person name="Sano M."/>
            <person name="Sasaki A."/>
            <person name="Sasakura Y."/>
            <person name="Shoguchi E."/>
            <person name="Shin-i T."/>
            <person name="Spagnuolo A."/>
            <person name="Stainier D."/>
            <person name="Suzuki M.M."/>
            <person name="Tassy O."/>
            <person name="Takatori N."/>
            <person name="Tokuoka M."/>
            <person name="Yagi K."/>
            <person name="Yoshizaki F."/>
            <person name="Wada S."/>
            <person name="Zhang C."/>
            <person name="Hyatt P.D."/>
            <person name="Larimer F."/>
            <person name="Detter C."/>
            <person name="Doggett N."/>
            <person name="Glavina T."/>
            <person name="Hawkins T."/>
            <person name="Richardson P."/>
            <person name="Lucas S."/>
            <person name="Kohara Y."/>
            <person name="Levine M."/>
            <person name="Satoh N."/>
            <person name="Rokhsar D.S."/>
        </authorList>
    </citation>
    <scope>NUCLEOTIDE SEQUENCE [LARGE SCALE GENOMIC DNA]</scope>
</reference>
<reference evidence="2" key="3">
    <citation type="submission" date="2025-08" db="UniProtKB">
        <authorList>
            <consortium name="Ensembl"/>
        </authorList>
    </citation>
    <scope>IDENTIFICATION</scope>
</reference>
<sequence>MATAKEFKSVLKQAEYLGVTEEQLNRLKLVRKIRNEGKNWQQQNAEYITAASVLFIAVVLPILLTYCTIIFKTQLGLLLLQRYLGRNQTIHQFSCIVDSSILLQAFRPPVNCSKCAGVTDIMYATNLSPKEFLEKYAFNMQPLVVKDGQSNWTARETFSFEYFKGIYPPGSKALNIIRNRCQFFPYNTEMNGPEEFFNMSKSRFEGKEDHWYIGWSNCAGSSVNEIKSHYQIPYFIPIELDHSRIDWIFMGLPGLGAPMHLDLVYGTSWQAQLSGYKKWTLQAPPECWGICPSQIEFTVGPGDIMVFDGNRWFHQTDIVGDEMSVVIGSEFF</sequence>
<dbReference type="STRING" id="7719.ENSCINP00000018362"/>
<dbReference type="PANTHER" id="PTHR12480:SF41">
    <property type="entry name" value="JMJC DOMAIN-CONTAINING PROTEIN"/>
    <property type="match status" value="1"/>
</dbReference>
<dbReference type="GeneTree" id="ENSGT00390000006150"/>